<proteinExistence type="predicted"/>
<protein>
    <recommendedName>
        <fullName evidence="3">Tc1-like transposase DDE domain-containing protein</fullName>
    </recommendedName>
</protein>
<dbReference type="Gene3D" id="3.30.420.10">
    <property type="entry name" value="Ribonuclease H-like superfamily/Ribonuclease H"/>
    <property type="match status" value="1"/>
</dbReference>
<sequence>MSLFFLRYVREGRLSINHVPVRLATSWQLSLFLTSATSFVEKGSNLLVPNRGYMGTVPHLPLEYLLQIFSLAGSVGPDIVMQEDSIIPPHVWLFIESFIFFGGLPKDCDRHLPLEYNESQEYDYMIRQEFSSTTRNHDPQIYRDINSAATIRLFKDAMGAEFAFMELRLHRETIVGECLEEENIFLLEWPVFSPDLNPVEHVWDNLGRRVVARHPFP</sequence>
<evidence type="ECO:0008006" key="3">
    <source>
        <dbReference type="Google" id="ProtNLM"/>
    </source>
</evidence>
<dbReference type="OrthoDB" id="4843387at2759"/>
<dbReference type="InterPro" id="IPR036397">
    <property type="entry name" value="RNaseH_sf"/>
</dbReference>
<name>A0A4Y2H544_ARAVE</name>
<dbReference type="Proteomes" id="UP000499080">
    <property type="component" value="Unassembled WGS sequence"/>
</dbReference>
<accession>A0A4Y2H544</accession>
<dbReference type="EMBL" id="BGPR01001758">
    <property type="protein sequence ID" value="GBM61230.1"/>
    <property type="molecule type" value="Genomic_DNA"/>
</dbReference>
<reference evidence="1 2" key="1">
    <citation type="journal article" date="2019" name="Sci. Rep.">
        <title>Orb-weaving spider Araneus ventricosus genome elucidates the spidroin gene catalogue.</title>
        <authorList>
            <person name="Kono N."/>
            <person name="Nakamura H."/>
            <person name="Ohtoshi R."/>
            <person name="Moran D.A.P."/>
            <person name="Shinohara A."/>
            <person name="Yoshida Y."/>
            <person name="Fujiwara M."/>
            <person name="Mori M."/>
            <person name="Tomita M."/>
            <person name="Arakawa K."/>
        </authorList>
    </citation>
    <scope>NUCLEOTIDE SEQUENCE [LARGE SCALE GENOMIC DNA]</scope>
</reference>
<dbReference type="AlphaFoldDB" id="A0A4Y2H544"/>
<dbReference type="GO" id="GO:0003676">
    <property type="term" value="F:nucleic acid binding"/>
    <property type="evidence" value="ECO:0007669"/>
    <property type="project" value="InterPro"/>
</dbReference>
<organism evidence="1 2">
    <name type="scientific">Araneus ventricosus</name>
    <name type="common">Orbweaver spider</name>
    <name type="synonym">Epeira ventricosa</name>
    <dbReference type="NCBI Taxonomy" id="182803"/>
    <lineage>
        <taxon>Eukaryota</taxon>
        <taxon>Metazoa</taxon>
        <taxon>Ecdysozoa</taxon>
        <taxon>Arthropoda</taxon>
        <taxon>Chelicerata</taxon>
        <taxon>Arachnida</taxon>
        <taxon>Araneae</taxon>
        <taxon>Araneomorphae</taxon>
        <taxon>Entelegynae</taxon>
        <taxon>Araneoidea</taxon>
        <taxon>Araneidae</taxon>
        <taxon>Araneus</taxon>
    </lineage>
</organism>
<evidence type="ECO:0000313" key="2">
    <source>
        <dbReference type="Proteomes" id="UP000499080"/>
    </source>
</evidence>
<comment type="caution">
    <text evidence="1">The sequence shown here is derived from an EMBL/GenBank/DDBJ whole genome shotgun (WGS) entry which is preliminary data.</text>
</comment>
<gene>
    <name evidence="1" type="ORF">AVEN_145409_1</name>
</gene>
<keyword evidence="2" id="KW-1185">Reference proteome</keyword>
<evidence type="ECO:0000313" key="1">
    <source>
        <dbReference type="EMBL" id="GBM61230.1"/>
    </source>
</evidence>